<dbReference type="PATRIC" id="fig|1555112.3.peg.3089"/>
<keyword evidence="4" id="KW-0170">Cobalt</keyword>
<evidence type="ECO:0000256" key="1">
    <source>
        <dbReference type="ARBA" id="ARBA00001922"/>
    </source>
</evidence>
<dbReference type="EMBL" id="AP014924">
    <property type="protein sequence ID" value="BAS28872.1"/>
    <property type="molecule type" value="Genomic_DNA"/>
</dbReference>
<organism evidence="6 7">
    <name type="scientific">Limnochorda pilosa</name>
    <dbReference type="NCBI Taxonomy" id="1555112"/>
    <lineage>
        <taxon>Bacteria</taxon>
        <taxon>Bacillati</taxon>
        <taxon>Bacillota</taxon>
        <taxon>Limnochordia</taxon>
        <taxon>Limnochordales</taxon>
        <taxon>Limnochordaceae</taxon>
        <taxon>Limnochorda</taxon>
    </lineage>
</organism>
<feature type="domain" description="B12-binding" evidence="5">
    <location>
        <begin position="1"/>
        <end position="130"/>
    </location>
</feature>
<proteinExistence type="predicted"/>
<comment type="cofactor">
    <cofactor evidence="1">
        <name>adenosylcob(III)alamin</name>
        <dbReference type="ChEBI" id="CHEBI:18408"/>
    </cofactor>
</comment>
<evidence type="ECO:0000256" key="2">
    <source>
        <dbReference type="ARBA" id="ARBA00022628"/>
    </source>
</evidence>
<dbReference type="Proteomes" id="UP000065807">
    <property type="component" value="Chromosome"/>
</dbReference>
<reference evidence="7" key="2">
    <citation type="journal article" date="2016" name="Int. J. Syst. Evol. Microbiol.">
        <title>Complete genome sequence and cell structure of Limnochorda pilosa, a Gram-negative spore-former within the phylum Firmicutes.</title>
        <authorList>
            <person name="Watanabe M."/>
            <person name="Kojima H."/>
            <person name="Fukui M."/>
        </authorList>
    </citation>
    <scope>NUCLEOTIDE SEQUENCE [LARGE SCALE GENOMIC DNA]</scope>
    <source>
        <strain evidence="7">HC45</strain>
    </source>
</reference>
<evidence type="ECO:0000256" key="3">
    <source>
        <dbReference type="ARBA" id="ARBA00023235"/>
    </source>
</evidence>
<dbReference type="PROSITE" id="PS51332">
    <property type="entry name" value="B12_BINDING"/>
    <property type="match status" value="1"/>
</dbReference>
<protein>
    <submittedName>
        <fullName evidence="6">Methionine synthase</fullName>
    </submittedName>
</protein>
<accession>A0A0K2SPE4</accession>
<keyword evidence="7" id="KW-1185">Reference proteome</keyword>
<evidence type="ECO:0000313" key="7">
    <source>
        <dbReference type="Proteomes" id="UP000065807"/>
    </source>
</evidence>
<dbReference type="AlphaFoldDB" id="A0A0K2SPE4"/>
<dbReference type="SUPFAM" id="SSF51703">
    <property type="entry name" value="Cobalamin (vitamin B12)-dependent enzymes"/>
    <property type="match status" value="1"/>
</dbReference>
<dbReference type="KEGG" id="lpil:LIP_3043"/>
<evidence type="ECO:0000259" key="5">
    <source>
        <dbReference type="PROSITE" id="PS51332"/>
    </source>
</evidence>
<name>A0A0K2SPE4_LIMPI</name>
<dbReference type="STRING" id="1555112.LIP_3043"/>
<dbReference type="SUPFAM" id="SSF52242">
    <property type="entry name" value="Cobalamin (vitamin B12)-binding domain"/>
    <property type="match status" value="1"/>
</dbReference>
<keyword evidence="3" id="KW-0413">Isomerase</keyword>
<reference evidence="7" key="1">
    <citation type="submission" date="2015-07" db="EMBL/GenBank/DDBJ databases">
        <title>Complete genome sequence and phylogenetic analysis of Limnochorda pilosa.</title>
        <authorList>
            <person name="Watanabe M."/>
            <person name="Kojima H."/>
            <person name="Fukui M."/>
        </authorList>
    </citation>
    <scope>NUCLEOTIDE SEQUENCE [LARGE SCALE GENOMIC DNA]</scope>
    <source>
        <strain evidence="7">HC45</strain>
    </source>
</reference>
<keyword evidence="2" id="KW-0846">Cobalamin</keyword>
<dbReference type="Pfam" id="PF02310">
    <property type="entry name" value="B12-binding"/>
    <property type="match status" value="1"/>
</dbReference>
<dbReference type="GO" id="GO:0046872">
    <property type="term" value="F:metal ion binding"/>
    <property type="evidence" value="ECO:0007669"/>
    <property type="project" value="InterPro"/>
</dbReference>
<evidence type="ECO:0000256" key="4">
    <source>
        <dbReference type="ARBA" id="ARBA00023285"/>
    </source>
</evidence>
<dbReference type="InterPro" id="IPR006158">
    <property type="entry name" value="Cobalamin-bd"/>
</dbReference>
<dbReference type="Gene3D" id="3.40.50.280">
    <property type="entry name" value="Cobalamin-binding domain"/>
    <property type="match status" value="1"/>
</dbReference>
<dbReference type="CDD" id="cd02065">
    <property type="entry name" value="B12-binding_like"/>
    <property type="match status" value="1"/>
</dbReference>
<dbReference type="Gene3D" id="3.20.20.240">
    <property type="entry name" value="Methylmalonyl-CoA mutase"/>
    <property type="match status" value="1"/>
</dbReference>
<sequence>MLAAAIGDCVHVAGLHAVLRIARAAGYRTVMLGPAVAPERVVDAIREHDPDVVALSYRLSPQAAANVLRAFERRVREAGLARRRFVFGGTPPVCRLAERIRLFERTFDGSEGPEAVEAYLRGVPLEDRTPSWPQSLPERVAARHPEPIIRHHYGQPSYEETLAGVRVLAESESLDVISLGVDQNTQEHFFHPDQADPQQDGAGGVPVRTPEQFRALYEASRTGNYPLMRSYSGTRDLIRMAEVLHETIHLAWGAIPLTWYSVLDGRSDRSLHETLVEAQEAMRWHAARGIPVEMNESHHWSLRDAHDTVAVVMAYLAARNARAAGVRHYVAQYMFNTPPETSFAMDLAKMLAKVELIESLQGPGFQVFRETRVGLRSHPHDLNEAKGHLAASAFLQMALRPHILHVVAFSEADHAATAPEIVESCRIARGVVRDALGGSPDLTADPRVRARKEELLSEAQVLLDAIASLAPAGVADPLTDPGTLTRAVSIGLVDAPHFLGNPAPEARGEVVTQPVDGKVVPVDPETGQVLSERERVEKVLRRAALVR</sequence>
<gene>
    <name evidence="6" type="ORF">LIP_3043</name>
</gene>
<dbReference type="InterPro" id="IPR036724">
    <property type="entry name" value="Cobalamin-bd_sf"/>
</dbReference>
<dbReference type="GO" id="GO:0031419">
    <property type="term" value="F:cobalamin binding"/>
    <property type="evidence" value="ECO:0007669"/>
    <property type="project" value="UniProtKB-KW"/>
</dbReference>
<dbReference type="InterPro" id="IPR016176">
    <property type="entry name" value="Cbl-dep_enz_cat"/>
</dbReference>
<evidence type="ECO:0000313" key="6">
    <source>
        <dbReference type="EMBL" id="BAS28872.1"/>
    </source>
</evidence>
<dbReference type="GO" id="GO:0016853">
    <property type="term" value="F:isomerase activity"/>
    <property type="evidence" value="ECO:0007669"/>
    <property type="project" value="UniProtKB-KW"/>
</dbReference>